<feature type="coiled-coil region" evidence="1">
    <location>
        <begin position="216"/>
        <end position="243"/>
    </location>
</feature>
<dbReference type="EMBL" id="LAZP02000020">
    <property type="protein sequence ID" value="PFH62705.1"/>
    <property type="molecule type" value="Genomic_DNA"/>
</dbReference>
<feature type="compositionally biased region" description="Basic residues" evidence="2">
    <location>
        <begin position="67"/>
        <end position="76"/>
    </location>
</feature>
<feature type="region of interest" description="Disordered" evidence="2">
    <location>
        <begin position="273"/>
        <end position="335"/>
    </location>
</feature>
<evidence type="ECO:0000256" key="2">
    <source>
        <dbReference type="SAM" id="MobiDB-lite"/>
    </source>
</evidence>
<feature type="region of interest" description="Disordered" evidence="2">
    <location>
        <begin position="179"/>
        <end position="213"/>
    </location>
</feature>
<sequence length="431" mass="46208">MKHSTETPPAASWLSPLASCCYTPFMPCFRIRKGRVIDDGTSCPVVVNRQPLHQPMLSSESHESGRKSRHVAKAGRKGLSTRSRPSSDAASRRPLISAPSNFRHLQSGPGSQSPAMQQEPPLTPFESGSYTPDSRQSPVSPHFSISSCTLSPPPACFSCRAGEGDRRRLRHGNDMFHIPRRQVNSVSPVGSSQDGTPPRIPPKAQGRSRVSTAPEMAALRERVAGAMNEVERLQRQIDEVVERQSLYANSRPSTSHSTGRILPAMQPMPSVPALPPVAPSFAERLNSDGDRSPIEAQKTSGDATAASPTQLRLCQEGGQLAAAGRVTPRPPLRKKKSFTHVSDWLFPQHDGGGLGTDKVASVPQLVNECPRQGYTTANVRQSFGSLDSASTWDTEEGDGGRTAPTTRSAGSDVGANQVPALRMSGNSGMEA</sequence>
<dbReference type="Proteomes" id="UP000037136">
    <property type="component" value="Unassembled WGS sequence"/>
</dbReference>
<gene>
    <name evidence="3" type="ORF">XA68_12383</name>
</gene>
<evidence type="ECO:0000313" key="4">
    <source>
        <dbReference type="Proteomes" id="UP000037136"/>
    </source>
</evidence>
<reference evidence="3 4" key="1">
    <citation type="journal article" date="2015" name="BMC Genomics">
        <title>Gene expression during zombie ant biting behavior reflects the complexity underlying fungal parasitic behavioral manipulation.</title>
        <authorList>
            <person name="de Bekker C."/>
            <person name="Ohm R.A."/>
            <person name="Loreto R.G."/>
            <person name="Sebastian A."/>
            <person name="Albert I."/>
            <person name="Merrow M."/>
            <person name="Brachmann A."/>
            <person name="Hughes D.P."/>
        </authorList>
    </citation>
    <scope>NUCLEOTIDE SEQUENCE [LARGE SCALE GENOMIC DNA]</scope>
    <source>
        <strain evidence="3 4">SC16a</strain>
    </source>
</reference>
<comment type="caution">
    <text evidence="3">The sequence shown here is derived from an EMBL/GenBank/DDBJ whole genome shotgun (WGS) entry which is preliminary data.</text>
</comment>
<accession>A0A2A9PMI3</accession>
<feature type="compositionally biased region" description="Low complexity" evidence="2">
    <location>
        <begin position="82"/>
        <end position="94"/>
    </location>
</feature>
<feature type="compositionally biased region" description="Polar residues" evidence="2">
    <location>
        <begin position="297"/>
        <end position="312"/>
    </location>
</feature>
<evidence type="ECO:0000313" key="3">
    <source>
        <dbReference type="EMBL" id="PFH62705.1"/>
    </source>
</evidence>
<protein>
    <submittedName>
        <fullName evidence="3">Uncharacterized protein</fullName>
    </submittedName>
</protein>
<organism evidence="3 4">
    <name type="scientific">Ophiocordyceps unilateralis</name>
    <name type="common">Zombie-ant fungus</name>
    <name type="synonym">Torrubia unilateralis</name>
    <dbReference type="NCBI Taxonomy" id="268505"/>
    <lineage>
        <taxon>Eukaryota</taxon>
        <taxon>Fungi</taxon>
        <taxon>Dikarya</taxon>
        <taxon>Ascomycota</taxon>
        <taxon>Pezizomycotina</taxon>
        <taxon>Sordariomycetes</taxon>
        <taxon>Hypocreomycetidae</taxon>
        <taxon>Hypocreales</taxon>
        <taxon>Ophiocordycipitaceae</taxon>
        <taxon>Ophiocordyceps</taxon>
    </lineage>
</organism>
<evidence type="ECO:0000256" key="1">
    <source>
        <dbReference type="SAM" id="Coils"/>
    </source>
</evidence>
<name>A0A2A9PMI3_OPHUN</name>
<feature type="compositionally biased region" description="Polar residues" evidence="2">
    <location>
        <begin position="182"/>
        <end position="195"/>
    </location>
</feature>
<reference evidence="3 4" key="2">
    <citation type="journal article" date="2017" name="Sci. Rep.">
        <title>Ant-infecting Ophiocordyceps genomes reveal a high diversity of potential behavioral manipulation genes and a possible major role for enterotoxins.</title>
        <authorList>
            <person name="de Bekker C."/>
            <person name="Ohm R.A."/>
            <person name="Evans H.C."/>
            <person name="Brachmann A."/>
            <person name="Hughes D.P."/>
        </authorList>
    </citation>
    <scope>NUCLEOTIDE SEQUENCE [LARGE SCALE GENOMIC DNA]</scope>
    <source>
        <strain evidence="3 4">SC16a</strain>
    </source>
</reference>
<dbReference type="OrthoDB" id="3595619at2759"/>
<feature type="region of interest" description="Disordered" evidence="2">
    <location>
        <begin position="374"/>
        <end position="431"/>
    </location>
</feature>
<feature type="region of interest" description="Disordered" evidence="2">
    <location>
        <begin position="54"/>
        <end position="147"/>
    </location>
</feature>
<dbReference type="STRING" id="268505.A0A2A9PMI3"/>
<feature type="compositionally biased region" description="Polar residues" evidence="2">
    <location>
        <begin position="374"/>
        <end position="392"/>
    </location>
</feature>
<keyword evidence="4" id="KW-1185">Reference proteome</keyword>
<feature type="compositionally biased region" description="Polar residues" evidence="2">
    <location>
        <begin position="126"/>
        <end position="147"/>
    </location>
</feature>
<keyword evidence="1" id="KW-0175">Coiled coil</keyword>
<proteinExistence type="predicted"/>
<feature type="compositionally biased region" description="Polar residues" evidence="2">
    <location>
        <begin position="98"/>
        <end position="116"/>
    </location>
</feature>
<dbReference type="AlphaFoldDB" id="A0A2A9PMI3"/>